<dbReference type="Gene3D" id="3.30.530.20">
    <property type="match status" value="1"/>
</dbReference>
<organism evidence="1 2">
    <name type="scientific">Comamonas odontotermitis</name>
    <dbReference type="NCBI Taxonomy" id="379895"/>
    <lineage>
        <taxon>Bacteria</taxon>
        <taxon>Pseudomonadati</taxon>
        <taxon>Pseudomonadota</taxon>
        <taxon>Betaproteobacteria</taxon>
        <taxon>Burkholderiales</taxon>
        <taxon>Comamonadaceae</taxon>
        <taxon>Comamonas</taxon>
    </lineage>
</organism>
<dbReference type="CDD" id="cd07822">
    <property type="entry name" value="SRPBCC_4"/>
    <property type="match status" value="1"/>
</dbReference>
<protein>
    <recommendedName>
        <fullName evidence="3">SRPBCC domain-containing protein</fullName>
    </recommendedName>
</protein>
<sequence>MKHNLVTSISISASPERVWEILMDFARYPEWNPFICSLEGASSEGQVLEVKIQPEGGRAMTFRPTVLRNTPTGEFRWLGKLLIKGLFDGEHYFKLEPIAGGGTRFTQGEQFSGVLVSLFRDSLDKGTKAGFEAMNLAMKKRAEAVSS</sequence>
<dbReference type="SUPFAM" id="SSF55961">
    <property type="entry name" value="Bet v1-like"/>
    <property type="match status" value="1"/>
</dbReference>
<dbReference type="PANTHER" id="PTHR36166:SF1">
    <property type="entry name" value="SRPBCC DOMAIN-CONTAINING PROTEIN"/>
    <property type="match status" value="1"/>
</dbReference>
<accession>A0ABR6RFT0</accession>
<dbReference type="Pfam" id="PF10604">
    <property type="entry name" value="Polyketide_cyc2"/>
    <property type="match status" value="1"/>
</dbReference>
<dbReference type="InterPro" id="IPR023393">
    <property type="entry name" value="START-like_dom_sf"/>
</dbReference>
<proteinExistence type="predicted"/>
<gene>
    <name evidence="1" type="ORF">HNP33_002089</name>
</gene>
<evidence type="ECO:0000313" key="2">
    <source>
        <dbReference type="Proteomes" id="UP000562492"/>
    </source>
</evidence>
<evidence type="ECO:0000313" key="1">
    <source>
        <dbReference type="EMBL" id="MBB6578021.1"/>
    </source>
</evidence>
<dbReference type="Proteomes" id="UP000562492">
    <property type="component" value="Unassembled WGS sequence"/>
</dbReference>
<evidence type="ECO:0008006" key="3">
    <source>
        <dbReference type="Google" id="ProtNLM"/>
    </source>
</evidence>
<keyword evidence="2" id="KW-1185">Reference proteome</keyword>
<name>A0ABR6RFT0_9BURK</name>
<dbReference type="EMBL" id="JACHKZ010000010">
    <property type="protein sequence ID" value="MBB6578021.1"/>
    <property type="molecule type" value="Genomic_DNA"/>
</dbReference>
<dbReference type="PANTHER" id="PTHR36166">
    <property type="entry name" value="CHROMOSOME 9, WHOLE GENOME SHOTGUN SEQUENCE"/>
    <property type="match status" value="1"/>
</dbReference>
<comment type="caution">
    <text evidence="1">The sequence shown here is derived from an EMBL/GenBank/DDBJ whole genome shotgun (WGS) entry which is preliminary data.</text>
</comment>
<dbReference type="RefSeq" id="WP_184708065.1">
    <property type="nucleotide sequence ID" value="NZ_JACHKZ010000010.1"/>
</dbReference>
<reference evidence="1 2" key="1">
    <citation type="submission" date="2020-08" db="EMBL/GenBank/DDBJ databases">
        <title>Functional genomics of gut bacteria from endangered species of beetles.</title>
        <authorList>
            <person name="Carlos-Shanley C."/>
        </authorList>
    </citation>
    <scope>NUCLEOTIDE SEQUENCE [LARGE SCALE GENOMIC DNA]</scope>
    <source>
        <strain evidence="1 2">S00124</strain>
    </source>
</reference>
<dbReference type="InterPro" id="IPR019587">
    <property type="entry name" value="Polyketide_cyclase/dehydratase"/>
</dbReference>